<sequence>MIYVAIQYPDWPVTGNIADTLGMISYDSTIINFLSSLYMYIPPLFCYFLLGLILISRKDTSEQFMKKIYRSILIIICVNISFYIFGLMIGTFVYHPLADSSASPIDLFLLQIFIMVLVNIGGATNALILFINRFSDF</sequence>
<feature type="transmembrane region" description="Helical" evidence="1">
    <location>
        <begin position="37"/>
        <end position="56"/>
    </location>
</feature>
<gene>
    <name evidence="2" type="ORF">MENT_LOCUS11538</name>
</gene>
<dbReference type="AlphaFoldDB" id="A0A6V7UG67"/>
<proteinExistence type="predicted"/>
<reference evidence="2 3" key="1">
    <citation type="submission" date="2020-08" db="EMBL/GenBank/DDBJ databases">
        <authorList>
            <person name="Koutsovoulos G."/>
            <person name="Danchin GJ E."/>
        </authorList>
    </citation>
    <scope>NUCLEOTIDE SEQUENCE [LARGE SCALE GENOMIC DNA]</scope>
</reference>
<keyword evidence="1" id="KW-0812">Transmembrane</keyword>
<evidence type="ECO:0000313" key="2">
    <source>
        <dbReference type="EMBL" id="CAD2154560.1"/>
    </source>
</evidence>
<comment type="caution">
    <text evidence="2">The sequence shown here is derived from an EMBL/GenBank/DDBJ whole genome shotgun (WGS) entry which is preliminary data.</text>
</comment>
<dbReference type="Proteomes" id="UP000580250">
    <property type="component" value="Unassembled WGS sequence"/>
</dbReference>
<feature type="transmembrane region" description="Helical" evidence="1">
    <location>
        <begin position="68"/>
        <end position="95"/>
    </location>
</feature>
<keyword evidence="1" id="KW-1133">Transmembrane helix</keyword>
<protein>
    <submittedName>
        <fullName evidence="2">Uncharacterized protein</fullName>
    </submittedName>
</protein>
<dbReference type="OrthoDB" id="5820127at2759"/>
<accession>A0A6V7UG67</accession>
<evidence type="ECO:0000256" key="1">
    <source>
        <dbReference type="SAM" id="Phobius"/>
    </source>
</evidence>
<name>A0A6V7UG67_MELEN</name>
<organism evidence="2 3">
    <name type="scientific">Meloidogyne enterolobii</name>
    <name type="common">Root-knot nematode worm</name>
    <name type="synonym">Meloidogyne mayaguensis</name>
    <dbReference type="NCBI Taxonomy" id="390850"/>
    <lineage>
        <taxon>Eukaryota</taxon>
        <taxon>Metazoa</taxon>
        <taxon>Ecdysozoa</taxon>
        <taxon>Nematoda</taxon>
        <taxon>Chromadorea</taxon>
        <taxon>Rhabditida</taxon>
        <taxon>Tylenchina</taxon>
        <taxon>Tylenchomorpha</taxon>
        <taxon>Tylenchoidea</taxon>
        <taxon>Meloidogynidae</taxon>
        <taxon>Meloidogyninae</taxon>
        <taxon>Meloidogyne</taxon>
    </lineage>
</organism>
<dbReference type="EMBL" id="CAJEWN010000056">
    <property type="protein sequence ID" value="CAD2154560.1"/>
    <property type="molecule type" value="Genomic_DNA"/>
</dbReference>
<keyword evidence="1" id="KW-0472">Membrane</keyword>
<feature type="transmembrane region" description="Helical" evidence="1">
    <location>
        <begin position="107"/>
        <end position="131"/>
    </location>
</feature>
<evidence type="ECO:0000313" key="3">
    <source>
        <dbReference type="Proteomes" id="UP000580250"/>
    </source>
</evidence>